<dbReference type="Proteomes" id="UP000008229">
    <property type="component" value="Chromosome"/>
</dbReference>
<evidence type="ECO:0000256" key="5">
    <source>
        <dbReference type="ARBA" id="ARBA00023136"/>
    </source>
</evidence>
<dbReference type="AlphaFoldDB" id="D3FBC0"/>
<dbReference type="GO" id="GO:0005886">
    <property type="term" value="C:plasma membrane"/>
    <property type="evidence" value="ECO:0007669"/>
    <property type="project" value="UniProtKB-SubCell"/>
</dbReference>
<organism evidence="9 10">
    <name type="scientific">Conexibacter woesei (strain DSM 14684 / CCUG 47730 / CIP 108061 / JCM 11494 / NBRC 100937 / ID131577)</name>
    <dbReference type="NCBI Taxonomy" id="469383"/>
    <lineage>
        <taxon>Bacteria</taxon>
        <taxon>Bacillati</taxon>
        <taxon>Actinomycetota</taxon>
        <taxon>Thermoleophilia</taxon>
        <taxon>Solirubrobacterales</taxon>
        <taxon>Conexibacteraceae</taxon>
        <taxon>Conexibacter</taxon>
    </lineage>
</organism>
<reference evidence="10" key="2">
    <citation type="submission" date="2010-01" db="EMBL/GenBank/DDBJ databases">
        <title>The complete genome of Conexibacter woesei DSM 14684.</title>
        <authorList>
            <consortium name="US DOE Joint Genome Institute (JGI-PGF)"/>
            <person name="Lucas S."/>
            <person name="Copeland A."/>
            <person name="Lapidus A."/>
            <person name="Glavina del Rio T."/>
            <person name="Dalin E."/>
            <person name="Tice H."/>
            <person name="Bruce D."/>
            <person name="Goodwin L."/>
            <person name="Pitluck S."/>
            <person name="Kyrpides N."/>
            <person name="Mavromatis K."/>
            <person name="Ivanova N."/>
            <person name="Mikhailova N."/>
            <person name="Chertkov O."/>
            <person name="Brettin T."/>
            <person name="Detter J.C."/>
            <person name="Han C."/>
            <person name="Larimer F."/>
            <person name="Land M."/>
            <person name="Hauser L."/>
            <person name="Markowitz V."/>
            <person name="Cheng J.-F."/>
            <person name="Hugenholtz P."/>
            <person name="Woyke T."/>
            <person name="Wu D."/>
            <person name="Pukall R."/>
            <person name="Steenblock K."/>
            <person name="Schneider S."/>
            <person name="Klenk H.-P."/>
            <person name="Eisen J.A."/>
        </authorList>
    </citation>
    <scope>NUCLEOTIDE SEQUENCE [LARGE SCALE GENOMIC DNA]</scope>
    <source>
        <strain evidence="10">DSM 14684 / CIP 108061 / JCM 11494 / NBRC 100937 / ID131577</strain>
    </source>
</reference>
<accession>D3FBC0</accession>
<dbReference type="HOGENOM" id="CLU_126480_0_0_11"/>
<proteinExistence type="predicted"/>
<dbReference type="STRING" id="469383.Cwoe_0856"/>
<evidence type="ECO:0000256" key="1">
    <source>
        <dbReference type="ARBA" id="ARBA00004651"/>
    </source>
</evidence>
<keyword evidence="4 6" id="KW-1133">Transmembrane helix</keyword>
<keyword evidence="5 6" id="KW-0472">Membrane</keyword>
<dbReference type="EMBL" id="CP001854">
    <property type="protein sequence ID" value="ADB49289.1"/>
    <property type="molecule type" value="Genomic_DNA"/>
</dbReference>
<evidence type="ECO:0000256" key="4">
    <source>
        <dbReference type="ARBA" id="ARBA00022989"/>
    </source>
</evidence>
<evidence type="ECO:0000259" key="7">
    <source>
        <dbReference type="Pfam" id="PF09851"/>
    </source>
</evidence>
<dbReference type="Pfam" id="PF09851">
    <property type="entry name" value="SHOCT"/>
    <property type="match status" value="1"/>
</dbReference>
<dbReference type="eggNOG" id="ENOG5032Z2S">
    <property type="taxonomic scope" value="Bacteria"/>
</dbReference>
<feature type="domain" description="Cardiolipin synthase N-terminal" evidence="8">
    <location>
        <begin position="24"/>
        <end position="70"/>
    </location>
</feature>
<dbReference type="InterPro" id="IPR018649">
    <property type="entry name" value="SHOCT"/>
</dbReference>
<keyword evidence="10" id="KW-1185">Reference proteome</keyword>
<evidence type="ECO:0000313" key="10">
    <source>
        <dbReference type="Proteomes" id="UP000008229"/>
    </source>
</evidence>
<evidence type="ECO:0000259" key="8">
    <source>
        <dbReference type="Pfam" id="PF13396"/>
    </source>
</evidence>
<evidence type="ECO:0000313" key="9">
    <source>
        <dbReference type="EMBL" id="ADB49289.1"/>
    </source>
</evidence>
<evidence type="ECO:0000256" key="2">
    <source>
        <dbReference type="ARBA" id="ARBA00022475"/>
    </source>
</evidence>
<keyword evidence="3 6" id="KW-0812">Transmembrane</keyword>
<dbReference type="Pfam" id="PF13396">
    <property type="entry name" value="PLDc_N"/>
    <property type="match status" value="1"/>
</dbReference>
<evidence type="ECO:0008006" key="11">
    <source>
        <dbReference type="Google" id="ProtNLM"/>
    </source>
</evidence>
<dbReference type="InterPro" id="IPR027379">
    <property type="entry name" value="CLS_N"/>
</dbReference>
<gene>
    <name evidence="9" type="ordered locus">Cwoe_0856</name>
</gene>
<evidence type="ECO:0000256" key="6">
    <source>
        <dbReference type="SAM" id="Phobius"/>
    </source>
</evidence>
<feature type="transmembrane region" description="Helical" evidence="6">
    <location>
        <begin position="47"/>
        <end position="69"/>
    </location>
</feature>
<reference evidence="9 10" key="1">
    <citation type="journal article" date="2010" name="Stand. Genomic Sci.">
        <title>Complete genome sequence of Conexibacter woesei type strain (ID131577).</title>
        <authorList>
            <person name="Pukall R."/>
            <person name="Lapidus A."/>
            <person name="Glavina Del Rio T."/>
            <person name="Copeland A."/>
            <person name="Tice H."/>
            <person name="Cheng J.-F."/>
            <person name="Lucas S."/>
            <person name="Chen F."/>
            <person name="Nolan M."/>
            <person name="Bruce D."/>
            <person name="Goodwin L."/>
            <person name="Pitluck S."/>
            <person name="Mavromatis K."/>
            <person name="Ivanova N."/>
            <person name="Ovchinnikova G."/>
            <person name="Pati A."/>
            <person name="Chen A."/>
            <person name="Palaniappan K."/>
            <person name="Land M."/>
            <person name="Hauser L."/>
            <person name="Chang Y.-J."/>
            <person name="Jeffries C.D."/>
            <person name="Chain P."/>
            <person name="Meincke L."/>
            <person name="Sims D."/>
            <person name="Brettin T."/>
            <person name="Detter J.C."/>
            <person name="Rohde M."/>
            <person name="Goeker M."/>
            <person name="Bristow J."/>
            <person name="Eisen J.A."/>
            <person name="Markowitz V."/>
            <person name="Kyrpides N.C."/>
            <person name="Klenk H.-P."/>
            <person name="Hugenholtz P."/>
        </authorList>
    </citation>
    <scope>NUCLEOTIDE SEQUENCE [LARGE SCALE GENOMIC DNA]</scope>
    <source>
        <strain evidence="10">DSM 14684 / CIP 108061 / JCM 11494 / NBRC 100937 / ID131577</strain>
    </source>
</reference>
<comment type="subcellular location">
    <subcellularLocation>
        <location evidence="1">Cell membrane</location>
        <topology evidence="1">Multi-pass membrane protein</topology>
    </subcellularLocation>
</comment>
<feature type="transmembrane region" description="Helical" evidence="6">
    <location>
        <begin position="12"/>
        <end position="35"/>
    </location>
</feature>
<evidence type="ECO:0000256" key="3">
    <source>
        <dbReference type="ARBA" id="ARBA00022692"/>
    </source>
</evidence>
<sequence length="130" mass="14924">MPLVFADFTFGHALLTVVEIFFFVIWVWLFITIVMDLFRDHELSGGWKALWCLFLIVVPFVSALVYLIFRGNGMRDRAIAQQREIQQATDAYIRDVAPSPADELTKLSELRDKGALSDEEFQRLKAKIVG</sequence>
<name>D3FBC0_CONWI</name>
<protein>
    <recommendedName>
        <fullName evidence="11">Integral membrane protein</fullName>
    </recommendedName>
</protein>
<dbReference type="RefSeq" id="WP_012932342.1">
    <property type="nucleotide sequence ID" value="NC_013739.1"/>
</dbReference>
<dbReference type="KEGG" id="cwo:Cwoe_0856"/>
<keyword evidence="2" id="KW-1003">Cell membrane</keyword>
<feature type="domain" description="SHOCT" evidence="7">
    <location>
        <begin position="102"/>
        <end position="128"/>
    </location>
</feature>